<protein>
    <submittedName>
        <fullName evidence="1">Uncharacterized protein</fullName>
    </submittedName>
</protein>
<dbReference type="AlphaFoldDB" id="A0A4S8KUW3"/>
<evidence type="ECO:0000313" key="1">
    <source>
        <dbReference type="EMBL" id="THU79694.1"/>
    </source>
</evidence>
<dbReference type="Proteomes" id="UP000297245">
    <property type="component" value="Unassembled WGS sequence"/>
</dbReference>
<reference evidence="1 2" key="1">
    <citation type="journal article" date="2019" name="Nat. Ecol. Evol.">
        <title>Megaphylogeny resolves global patterns of mushroom evolution.</title>
        <authorList>
            <person name="Varga T."/>
            <person name="Krizsan K."/>
            <person name="Foldi C."/>
            <person name="Dima B."/>
            <person name="Sanchez-Garcia M."/>
            <person name="Sanchez-Ramirez S."/>
            <person name="Szollosi G.J."/>
            <person name="Szarkandi J.G."/>
            <person name="Papp V."/>
            <person name="Albert L."/>
            <person name="Andreopoulos W."/>
            <person name="Angelini C."/>
            <person name="Antonin V."/>
            <person name="Barry K.W."/>
            <person name="Bougher N.L."/>
            <person name="Buchanan P."/>
            <person name="Buyck B."/>
            <person name="Bense V."/>
            <person name="Catcheside P."/>
            <person name="Chovatia M."/>
            <person name="Cooper J."/>
            <person name="Damon W."/>
            <person name="Desjardin D."/>
            <person name="Finy P."/>
            <person name="Geml J."/>
            <person name="Haridas S."/>
            <person name="Hughes K."/>
            <person name="Justo A."/>
            <person name="Karasinski D."/>
            <person name="Kautmanova I."/>
            <person name="Kiss B."/>
            <person name="Kocsube S."/>
            <person name="Kotiranta H."/>
            <person name="LaButti K.M."/>
            <person name="Lechner B.E."/>
            <person name="Liimatainen K."/>
            <person name="Lipzen A."/>
            <person name="Lukacs Z."/>
            <person name="Mihaltcheva S."/>
            <person name="Morgado L.N."/>
            <person name="Niskanen T."/>
            <person name="Noordeloos M.E."/>
            <person name="Ohm R.A."/>
            <person name="Ortiz-Santana B."/>
            <person name="Ovrebo C."/>
            <person name="Racz N."/>
            <person name="Riley R."/>
            <person name="Savchenko A."/>
            <person name="Shiryaev A."/>
            <person name="Soop K."/>
            <person name="Spirin V."/>
            <person name="Szebenyi C."/>
            <person name="Tomsovsky M."/>
            <person name="Tulloss R.E."/>
            <person name="Uehling J."/>
            <person name="Grigoriev I.V."/>
            <person name="Vagvolgyi C."/>
            <person name="Papp T."/>
            <person name="Martin F.M."/>
            <person name="Miettinen O."/>
            <person name="Hibbett D.S."/>
            <person name="Nagy L.G."/>
        </authorList>
    </citation>
    <scope>NUCLEOTIDE SEQUENCE [LARGE SCALE GENOMIC DNA]</scope>
    <source>
        <strain evidence="1 2">CBS 962.96</strain>
    </source>
</reference>
<keyword evidence="2" id="KW-1185">Reference proteome</keyword>
<organism evidence="1 2">
    <name type="scientific">Dendrothele bispora (strain CBS 962.96)</name>
    <dbReference type="NCBI Taxonomy" id="1314807"/>
    <lineage>
        <taxon>Eukaryota</taxon>
        <taxon>Fungi</taxon>
        <taxon>Dikarya</taxon>
        <taxon>Basidiomycota</taxon>
        <taxon>Agaricomycotina</taxon>
        <taxon>Agaricomycetes</taxon>
        <taxon>Agaricomycetidae</taxon>
        <taxon>Agaricales</taxon>
        <taxon>Agaricales incertae sedis</taxon>
        <taxon>Dendrothele</taxon>
    </lineage>
</organism>
<proteinExistence type="predicted"/>
<dbReference type="OrthoDB" id="10627823at2759"/>
<sequence>MADSDEAMDHIQAQYAAEMTTDQQGQVICQRKNCPSPVYPAGTRLQYMPNINTSLPGKWLCPPCYMHKLGNPNTVARASTALISSMLGVVVGDQEEEPTVVLHPIHPRKTTLTRVTTQDLTVVQPGTHVRGTFVLCEVFDPGIASIGDGIAIF</sequence>
<gene>
    <name evidence="1" type="ORF">K435DRAFT_875175</name>
</gene>
<accession>A0A4S8KUW3</accession>
<name>A0A4S8KUW3_DENBC</name>
<dbReference type="EMBL" id="ML179989">
    <property type="protein sequence ID" value="THU79694.1"/>
    <property type="molecule type" value="Genomic_DNA"/>
</dbReference>
<evidence type="ECO:0000313" key="2">
    <source>
        <dbReference type="Proteomes" id="UP000297245"/>
    </source>
</evidence>